<evidence type="ECO:0000256" key="1">
    <source>
        <dbReference type="ARBA" id="ARBA00023015"/>
    </source>
</evidence>
<dbReference type="PATRIC" id="fig|1127696.3.peg.582"/>
<evidence type="ECO:0000256" key="3">
    <source>
        <dbReference type="ARBA" id="ARBA00023163"/>
    </source>
</evidence>
<dbReference type="SUPFAM" id="SSF46785">
    <property type="entry name" value="Winged helix' DNA-binding domain"/>
    <property type="match status" value="1"/>
</dbReference>
<dbReference type="HOGENOM" id="CLU_017584_10_0_10"/>
<dbReference type="RefSeq" id="WP_005468861.1">
    <property type="nucleotide sequence ID" value="NZ_KB291043.1"/>
</dbReference>
<accession>L1NG15</accession>
<organism evidence="5 6">
    <name type="scientific">Porphyromonas catoniae F0037</name>
    <dbReference type="NCBI Taxonomy" id="1127696"/>
    <lineage>
        <taxon>Bacteria</taxon>
        <taxon>Pseudomonadati</taxon>
        <taxon>Bacteroidota</taxon>
        <taxon>Bacteroidia</taxon>
        <taxon>Bacteroidales</taxon>
        <taxon>Porphyromonadaceae</taxon>
        <taxon>Porphyromonas</taxon>
    </lineage>
</organism>
<dbReference type="Gene3D" id="1.10.287.100">
    <property type="match status" value="1"/>
</dbReference>
<dbReference type="STRING" id="1127696.HMPREF9134_00655"/>
<dbReference type="GO" id="GO:0003700">
    <property type="term" value="F:DNA-binding transcription factor activity"/>
    <property type="evidence" value="ECO:0007669"/>
    <property type="project" value="InterPro"/>
</dbReference>
<evidence type="ECO:0000313" key="5">
    <source>
        <dbReference type="EMBL" id="EKY02266.1"/>
    </source>
</evidence>
<gene>
    <name evidence="5" type="ORF">HMPREF9134_00655</name>
</gene>
<evidence type="ECO:0000259" key="4">
    <source>
        <dbReference type="PROSITE" id="PS50949"/>
    </source>
</evidence>
<dbReference type="PANTHER" id="PTHR38445">
    <property type="entry name" value="HTH-TYPE TRANSCRIPTIONAL REPRESSOR YTRA"/>
    <property type="match status" value="1"/>
</dbReference>
<dbReference type="PANTHER" id="PTHR38445:SF10">
    <property type="entry name" value="GNTR-FAMILY TRANSCRIPTIONAL REGULATOR"/>
    <property type="match status" value="1"/>
</dbReference>
<dbReference type="Gene3D" id="1.10.10.10">
    <property type="entry name" value="Winged helix-like DNA-binding domain superfamily/Winged helix DNA-binding domain"/>
    <property type="match status" value="1"/>
</dbReference>
<dbReference type="AlphaFoldDB" id="L1NG15"/>
<keyword evidence="2" id="KW-0238">DNA-binding</keyword>
<dbReference type="InterPro" id="IPR036388">
    <property type="entry name" value="WH-like_DNA-bd_sf"/>
</dbReference>
<keyword evidence="3" id="KW-0804">Transcription</keyword>
<dbReference type="Proteomes" id="UP000010408">
    <property type="component" value="Unassembled WGS sequence"/>
</dbReference>
<protein>
    <submittedName>
        <fullName evidence="5">Transcriptional regulator, GntR family</fullName>
    </submittedName>
</protein>
<proteinExistence type="predicted"/>
<dbReference type="CDD" id="cd07377">
    <property type="entry name" value="WHTH_GntR"/>
    <property type="match status" value="1"/>
</dbReference>
<evidence type="ECO:0000256" key="2">
    <source>
        <dbReference type="ARBA" id="ARBA00023125"/>
    </source>
</evidence>
<sequence>MAYLNVGFTHIVDYITEGILSGRFPEEERIPSVRDMAVLMQVAPNTVVHAYEKLTARELIYTQRGIGFYISTGAKERVRSQRKALFMEETIPQVQREARLIGISADELREALEL</sequence>
<evidence type="ECO:0000313" key="6">
    <source>
        <dbReference type="Proteomes" id="UP000010408"/>
    </source>
</evidence>
<dbReference type="EMBL" id="AMEQ01000018">
    <property type="protein sequence ID" value="EKY02266.1"/>
    <property type="molecule type" value="Genomic_DNA"/>
</dbReference>
<dbReference type="InterPro" id="IPR000524">
    <property type="entry name" value="Tscrpt_reg_HTH_GntR"/>
</dbReference>
<dbReference type="GO" id="GO:0003677">
    <property type="term" value="F:DNA binding"/>
    <property type="evidence" value="ECO:0007669"/>
    <property type="project" value="UniProtKB-KW"/>
</dbReference>
<dbReference type="PROSITE" id="PS50949">
    <property type="entry name" value="HTH_GNTR"/>
    <property type="match status" value="1"/>
</dbReference>
<feature type="domain" description="HTH gntR-type" evidence="4">
    <location>
        <begin position="5"/>
        <end position="73"/>
    </location>
</feature>
<dbReference type="InterPro" id="IPR036390">
    <property type="entry name" value="WH_DNA-bd_sf"/>
</dbReference>
<dbReference type="SMART" id="SM00345">
    <property type="entry name" value="HTH_GNTR"/>
    <property type="match status" value="1"/>
</dbReference>
<name>L1NG15_9PORP</name>
<comment type="caution">
    <text evidence="5">The sequence shown here is derived from an EMBL/GenBank/DDBJ whole genome shotgun (WGS) entry which is preliminary data.</text>
</comment>
<dbReference type="Pfam" id="PF00392">
    <property type="entry name" value="GntR"/>
    <property type="match status" value="1"/>
</dbReference>
<keyword evidence="1" id="KW-0805">Transcription regulation</keyword>
<dbReference type="eggNOG" id="COG1725">
    <property type="taxonomic scope" value="Bacteria"/>
</dbReference>
<reference evidence="5 6" key="1">
    <citation type="submission" date="2012-05" db="EMBL/GenBank/DDBJ databases">
        <authorList>
            <person name="Weinstock G."/>
            <person name="Sodergren E."/>
            <person name="Lobos E.A."/>
            <person name="Fulton L."/>
            <person name="Fulton R."/>
            <person name="Courtney L."/>
            <person name="Fronick C."/>
            <person name="O'Laughlin M."/>
            <person name="Godfrey J."/>
            <person name="Wilson R.M."/>
            <person name="Miner T."/>
            <person name="Farmer C."/>
            <person name="Delehaunty K."/>
            <person name="Cordes M."/>
            <person name="Minx P."/>
            <person name="Tomlinson C."/>
            <person name="Chen J."/>
            <person name="Wollam A."/>
            <person name="Pepin K.H."/>
            <person name="Bhonagiri V."/>
            <person name="Zhang X."/>
            <person name="Suruliraj S."/>
            <person name="Warren W."/>
            <person name="Mitreva M."/>
            <person name="Mardis E.R."/>
            <person name="Wilson R.K."/>
        </authorList>
    </citation>
    <scope>NUCLEOTIDE SEQUENCE [LARGE SCALE GENOMIC DNA]</scope>
    <source>
        <strain evidence="5 6">F0037</strain>
    </source>
</reference>